<dbReference type="Gene3D" id="1.25.40.20">
    <property type="entry name" value="Ankyrin repeat-containing domain"/>
    <property type="match status" value="2"/>
</dbReference>
<dbReference type="PANTHER" id="PTHR46586">
    <property type="entry name" value="ANKYRIN REPEAT-CONTAINING PROTEIN"/>
    <property type="match status" value="1"/>
</dbReference>
<evidence type="ECO:0000313" key="1">
    <source>
        <dbReference type="EMBL" id="CAC5391358.1"/>
    </source>
</evidence>
<dbReference type="InterPro" id="IPR052050">
    <property type="entry name" value="SecEffector_AnkRepeat"/>
</dbReference>
<dbReference type="AlphaFoldDB" id="A0A6J8C4Q5"/>
<accession>A0A6J8C4Q5</accession>
<dbReference type="EMBL" id="CACVKT020004708">
    <property type="protein sequence ID" value="CAC5391358.1"/>
    <property type="molecule type" value="Genomic_DNA"/>
</dbReference>
<name>A0A6J8C4Q5_MYTCO</name>
<sequence length="1015" mass="119020">MIRSDPYQGFPQSCRLFTQNKSLTMLGTPFFKYPSKSLLQEIDNMRMEGIDNNVKGLKYVILVYILLNQDTSAISIKYDDHEMLSINENNIDVQAHEKLFNECYNKHFGLKLHDIIYLYDELTCRYLIRKEQKICFQHLALKESVLISYCKINPKAIIPLLSIDHIIDIIRPQNYMEQEEEIVIKILKPCYRELATKIISLMNSELYDRSSRDRFIESKIITDNDVDLIYEFVDCINNEFDTSSPCSSLSVASYIRHYFPLYLLRNIGKLDDKGLTVNHTKDQMLISITIRDKNISLCVDPNISLSYAFQSKYIDIIKWLFKNTDHSLIDFKSLFGYKAAGVALNYVECVQFLFENVKHGLINMTQLFMNVCCSSNNEEKHALDWMVENVDNSLICYNLCIDRMFEMNCFDLILLFTCLVNMDPVIEKVLQNVGPEFLEKQKEKLINNISYLQNEDCVNKIIELILPWIKYCDINRLIEKADYYRWYSVLELLIKHISDLSINIVQLIKEIFKCWDNKKEEEGEHDKEHIENVFRLLLKYHIDNIGVAEIIMEKACYVRSHSVVEKLLLDRFDNISYYLKITLDKCLSRRFDEISKCNDKVAYHGDLELVEYLKQKYKARDFDYKTAMIKACQNSQNKTLDVCKWLWANIDRNVFDMKLALNNASRCDNTEVVEWILTEVDRELLDTEAALLCACEHGEDDAVELLLDISSTIMLDIQSAIIIACRNEDYGLCITKLLYERSDQSKIDINAVFVAACKNYRTDIMQWIIETYDQNITVAETSVGNKKVTTNPDKNPFDMNRLITCILDMDVPWQKTEDGDKTKYTLIWMILKKSIPRKIHIRKLLKESCKKDWIEIFKWILREVSLAFSNIREATNTACRNGAFSIVKWSLENIDTNVIDLNNIMRESCGYGWLECLVLMKKHFNRYEFDMQAAMFEACTYNRLHIAEWLLQNVSYQRFDIQLLLQEAGRNGWINMFSWLLKYFHFRKSDMNIATSHALENGQLKIAEMAINKVG</sequence>
<dbReference type="InterPro" id="IPR036770">
    <property type="entry name" value="Ankyrin_rpt-contain_sf"/>
</dbReference>
<reference evidence="1 2" key="1">
    <citation type="submission" date="2020-06" db="EMBL/GenBank/DDBJ databases">
        <authorList>
            <person name="Li R."/>
            <person name="Bekaert M."/>
        </authorList>
    </citation>
    <scope>NUCLEOTIDE SEQUENCE [LARGE SCALE GENOMIC DNA]</scope>
    <source>
        <strain evidence="2">wild</strain>
    </source>
</reference>
<organism evidence="1 2">
    <name type="scientific">Mytilus coruscus</name>
    <name type="common">Sea mussel</name>
    <dbReference type="NCBI Taxonomy" id="42192"/>
    <lineage>
        <taxon>Eukaryota</taxon>
        <taxon>Metazoa</taxon>
        <taxon>Spiralia</taxon>
        <taxon>Lophotrochozoa</taxon>
        <taxon>Mollusca</taxon>
        <taxon>Bivalvia</taxon>
        <taxon>Autobranchia</taxon>
        <taxon>Pteriomorphia</taxon>
        <taxon>Mytilida</taxon>
        <taxon>Mytiloidea</taxon>
        <taxon>Mytilidae</taxon>
        <taxon>Mytilinae</taxon>
        <taxon>Mytilus</taxon>
    </lineage>
</organism>
<gene>
    <name evidence="1" type="ORF">MCOR_26369</name>
</gene>
<dbReference type="OrthoDB" id="6149069at2759"/>
<evidence type="ECO:0000313" key="2">
    <source>
        <dbReference type="Proteomes" id="UP000507470"/>
    </source>
</evidence>
<keyword evidence="2" id="KW-1185">Reference proteome</keyword>
<proteinExistence type="predicted"/>
<dbReference type="PANTHER" id="PTHR46586:SF3">
    <property type="entry name" value="ANKYRIN REPEAT-CONTAINING PROTEIN"/>
    <property type="match status" value="1"/>
</dbReference>
<dbReference type="Proteomes" id="UP000507470">
    <property type="component" value="Unassembled WGS sequence"/>
</dbReference>
<dbReference type="SUPFAM" id="SSF48403">
    <property type="entry name" value="Ankyrin repeat"/>
    <property type="match status" value="2"/>
</dbReference>
<protein>
    <submittedName>
        <fullName evidence="1">Uncharacterized protein</fullName>
    </submittedName>
</protein>